<name>D8LKD6_ECTSI</name>
<gene>
    <name evidence="2" type="ORF">Esi_0293_0027</name>
</gene>
<feature type="region of interest" description="Disordered" evidence="1">
    <location>
        <begin position="1"/>
        <end position="28"/>
    </location>
</feature>
<dbReference type="OrthoDB" id="10541609at2759"/>
<feature type="compositionally biased region" description="Polar residues" evidence="1">
    <location>
        <begin position="16"/>
        <end position="28"/>
    </location>
</feature>
<sequence length="559" mass="60456">MRQPRRSQPPRGMTGRFQQRKGTPSVRTLSKAAAKTEQWAKLRKEVTTVQSVDIFSSDFDSTTRPLEVDRDSAMLVFVNLGADPSLLDGTDEATERLHAGLVALESVLHPRGTVVIAMGSIANFDFPCMEARLKAADLAMEKNPVVSIYLEGQPGRIPERLKNHLTTQGCSVLVAHKTNDFACHGHPLGKRRAARGAASSASFKSPRQASFEAVGFVVSDKHPSTATFLSTSTADHLINRFTVPGDCVLVTTFEENPLASLVLGQGRHLGALVADSTKAENAEVEVNEACVTATKHGWFAELNKTEVIMTGSTLPSCIPSSNLSAHAAKQYESQRATDDEEDTDGDVLSALDVARELAGAMELEIKDSSHGLGLFATKDIEFGGGVPMTAMGAYEILTLDEMIAEVNSDGDPRYPVLEYDNLVALLGDDEIVREGSKLWLRPTRESPLFYVNSSFPDAHLQNLLRESKLNENPPASADEAKKVLVEAAKGVSFRVSRTVRAGEELLIHYPVAPENSGDSSGEDGTGSQGREKRQRRSSRSSAEKPTYVESASDDDAMEG</sequence>
<evidence type="ECO:0000313" key="2">
    <source>
        <dbReference type="EMBL" id="CBN76081.1"/>
    </source>
</evidence>
<dbReference type="EMBL" id="FN648479">
    <property type="protein sequence ID" value="CBN76081.1"/>
    <property type="molecule type" value="Genomic_DNA"/>
</dbReference>
<dbReference type="InParanoid" id="D8LKD6"/>
<dbReference type="AlphaFoldDB" id="D8LKD6"/>
<accession>D8LKD6</accession>
<keyword evidence="3" id="KW-1185">Reference proteome</keyword>
<protein>
    <recommendedName>
        <fullName evidence="4">SET domain-containing protein</fullName>
    </recommendedName>
</protein>
<proteinExistence type="predicted"/>
<evidence type="ECO:0008006" key="4">
    <source>
        <dbReference type="Google" id="ProtNLM"/>
    </source>
</evidence>
<dbReference type="Proteomes" id="UP000002630">
    <property type="component" value="Linkage Group LG03"/>
</dbReference>
<evidence type="ECO:0000256" key="1">
    <source>
        <dbReference type="SAM" id="MobiDB-lite"/>
    </source>
</evidence>
<reference evidence="2 3" key="1">
    <citation type="journal article" date="2010" name="Nature">
        <title>The Ectocarpus genome and the independent evolution of multicellularity in brown algae.</title>
        <authorList>
            <person name="Cock J.M."/>
            <person name="Sterck L."/>
            <person name="Rouze P."/>
            <person name="Scornet D."/>
            <person name="Allen A.E."/>
            <person name="Amoutzias G."/>
            <person name="Anthouard V."/>
            <person name="Artiguenave F."/>
            <person name="Aury J.M."/>
            <person name="Badger J.H."/>
            <person name="Beszteri B."/>
            <person name="Billiau K."/>
            <person name="Bonnet E."/>
            <person name="Bothwell J.H."/>
            <person name="Bowler C."/>
            <person name="Boyen C."/>
            <person name="Brownlee C."/>
            <person name="Carrano C.J."/>
            <person name="Charrier B."/>
            <person name="Cho G.Y."/>
            <person name="Coelho S.M."/>
            <person name="Collen J."/>
            <person name="Corre E."/>
            <person name="Da Silva C."/>
            <person name="Delage L."/>
            <person name="Delaroque N."/>
            <person name="Dittami S.M."/>
            <person name="Doulbeau S."/>
            <person name="Elias M."/>
            <person name="Farnham G."/>
            <person name="Gachon C.M."/>
            <person name="Gschloessl B."/>
            <person name="Heesch S."/>
            <person name="Jabbari K."/>
            <person name="Jubin C."/>
            <person name="Kawai H."/>
            <person name="Kimura K."/>
            <person name="Kloareg B."/>
            <person name="Kupper F.C."/>
            <person name="Lang D."/>
            <person name="Le Bail A."/>
            <person name="Leblanc C."/>
            <person name="Lerouge P."/>
            <person name="Lohr M."/>
            <person name="Lopez P.J."/>
            <person name="Martens C."/>
            <person name="Maumus F."/>
            <person name="Michel G."/>
            <person name="Miranda-Saavedra D."/>
            <person name="Morales J."/>
            <person name="Moreau H."/>
            <person name="Motomura T."/>
            <person name="Nagasato C."/>
            <person name="Napoli C.A."/>
            <person name="Nelson D.R."/>
            <person name="Nyvall-Collen P."/>
            <person name="Peters A.F."/>
            <person name="Pommier C."/>
            <person name="Potin P."/>
            <person name="Poulain J."/>
            <person name="Quesneville H."/>
            <person name="Read B."/>
            <person name="Rensing S.A."/>
            <person name="Ritter A."/>
            <person name="Rousvoal S."/>
            <person name="Samanta M."/>
            <person name="Samson G."/>
            <person name="Schroeder D.C."/>
            <person name="Segurens B."/>
            <person name="Strittmatter M."/>
            <person name="Tonon T."/>
            <person name="Tregear J.W."/>
            <person name="Valentin K."/>
            <person name="von Dassow P."/>
            <person name="Yamagishi T."/>
            <person name="Van de Peer Y."/>
            <person name="Wincker P."/>
        </authorList>
    </citation>
    <scope>NUCLEOTIDE SEQUENCE [LARGE SCALE GENOMIC DNA]</scope>
    <source>
        <strain evidence="3">Ec32 / CCAP1310/4</strain>
    </source>
</reference>
<feature type="region of interest" description="Disordered" evidence="1">
    <location>
        <begin position="508"/>
        <end position="559"/>
    </location>
</feature>
<dbReference type="EMBL" id="FN649728">
    <property type="protein sequence ID" value="CBN76081.1"/>
    <property type="molecule type" value="Genomic_DNA"/>
</dbReference>
<organism evidence="2 3">
    <name type="scientific">Ectocarpus siliculosus</name>
    <name type="common">Brown alga</name>
    <name type="synonym">Conferva siliculosa</name>
    <dbReference type="NCBI Taxonomy" id="2880"/>
    <lineage>
        <taxon>Eukaryota</taxon>
        <taxon>Sar</taxon>
        <taxon>Stramenopiles</taxon>
        <taxon>Ochrophyta</taxon>
        <taxon>PX clade</taxon>
        <taxon>Phaeophyceae</taxon>
        <taxon>Ectocarpales</taxon>
        <taxon>Ectocarpaceae</taxon>
        <taxon>Ectocarpus</taxon>
    </lineage>
</organism>
<evidence type="ECO:0000313" key="3">
    <source>
        <dbReference type="Proteomes" id="UP000002630"/>
    </source>
</evidence>